<accession>A0A917STX5</accession>
<reference evidence="5" key="2">
    <citation type="submission" date="2020-09" db="EMBL/GenBank/DDBJ databases">
        <authorList>
            <person name="Sun Q."/>
            <person name="Zhou Y."/>
        </authorList>
    </citation>
    <scope>NUCLEOTIDE SEQUENCE</scope>
    <source>
        <strain evidence="5">CGMCC 4.7308</strain>
    </source>
</reference>
<dbReference type="PANTHER" id="PTHR44846:SF16">
    <property type="entry name" value="TRANSCRIPTIONAL REGULATOR PHNF-RELATED"/>
    <property type="match status" value="1"/>
</dbReference>
<dbReference type="InterPro" id="IPR000524">
    <property type="entry name" value="Tscrpt_reg_HTH_GntR"/>
</dbReference>
<dbReference type="InterPro" id="IPR036390">
    <property type="entry name" value="WH_DNA-bd_sf"/>
</dbReference>
<dbReference type="InterPro" id="IPR028978">
    <property type="entry name" value="Chorismate_lyase_/UTRA_dom_sf"/>
</dbReference>
<keyword evidence="3" id="KW-0804">Transcription</keyword>
<dbReference type="SMART" id="SM00345">
    <property type="entry name" value="HTH_GNTR"/>
    <property type="match status" value="1"/>
</dbReference>
<evidence type="ECO:0000256" key="3">
    <source>
        <dbReference type="ARBA" id="ARBA00023163"/>
    </source>
</evidence>
<sequence length="294" mass="31696">MVHKWFSATGEVIGVRSPAPSIATAVGTADPSSGPGTEPAAAALLTASPEPLWIQASNVIRSEIDKGALQPGTRLPPERELCAQLNISRVTLRKALAKLVEEGALSATHGRGWYISGAGTATEREWPHTLESFTETARRMRLVPHSRVLRAAAQPASLDEAELLSIAPGTPLFHLDRVRLLDDVPIAIDISAVPLAMAPDLPAVDFETASLYQVLLDAGLNLVRADSTIESREVDPVDAPYLDLDVGKPILLLHQVVLDESGRPVLSSLVKYSGARYRLRTSFTRQPRFDRTAP</sequence>
<name>A0A917STX5_9ACTN</name>
<proteinExistence type="predicted"/>
<dbReference type="PRINTS" id="PR00035">
    <property type="entry name" value="HTHGNTR"/>
</dbReference>
<dbReference type="Gene3D" id="1.10.10.10">
    <property type="entry name" value="Winged helix-like DNA-binding domain superfamily/Winged helix DNA-binding domain"/>
    <property type="match status" value="1"/>
</dbReference>
<dbReference type="Pfam" id="PF07702">
    <property type="entry name" value="UTRA"/>
    <property type="match status" value="1"/>
</dbReference>
<dbReference type="CDD" id="cd07377">
    <property type="entry name" value="WHTH_GntR"/>
    <property type="match status" value="1"/>
</dbReference>
<dbReference type="SMART" id="SM00866">
    <property type="entry name" value="UTRA"/>
    <property type="match status" value="1"/>
</dbReference>
<reference evidence="5" key="1">
    <citation type="journal article" date="2014" name="Int. J. Syst. Evol. Microbiol.">
        <title>Complete genome sequence of Corynebacterium casei LMG S-19264T (=DSM 44701T), isolated from a smear-ripened cheese.</title>
        <authorList>
            <consortium name="US DOE Joint Genome Institute (JGI-PGF)"/>
            <person name="Walter F."/>
            <person name="Albersmeier A."/>
            <person name="Kalinowski J."/>
            <person name="Ruckert C."/>
        </authorList>
    </citation>
    <scope>NUCLEOTIDE SEQUENCE</scope>
    <source>
        <strain evidence="5">CGMCC 4.7308</strain>
    </source>
</reference>
<keyword evidence="2" id="KW-0238">DNA-binding</keyword>
<evidence type="ECO:0000313" key="5">
    <source>
        <dbReference type="EMBL" id="GGL97635.1"/>
    </source>
</evidence>
<protein>
    <submittedName>
        <fullName evidence="5">GntR family transcriptional regulator</fullName>
    </submittedName>
</protein>
<evidence type="ECO:0000313" key="6">
    <source>
        <dbReference type="Proteomes" id="UP000655208"/>
    </source>
</evidence>
<dbReference type="PROSITE" id="PS50949">
    <property type="entry name" value="HTH_GNTR"/>
    <property type="match status" value="1"/>
</dbReference>
<dbReference type="Proteomes" id="UP000655208">
    <property type="component" value="Unassembled WGS sequence"/>
</dbReference>
<dbReference type="SUPFAM" id="SSF64288">
    <property type="entry name" value="Chorismate lyase-like"/>
    <property type="match status" value="1"/>
</dbReference>
<dbReference type="SUPFAM" id="SSF46785">
    <property type="entry name" value="Winged helix' DNA-binding domain"/>
    <property type="match status" value="1"/>
</dbReference>
<dbReference type="Gene3D" id="3.40.1410.10">
    <property type="entry name" value="Chorismate lyase-like"/>
    <property type="match status" value="1"/>
</dbReference>
<gene>
    <name evidence="5" type="ORF">GCM10011594_16850</name>
</gene>
<dbReference type="Pfam" id="PF00392">
    <property type="entry name" value="GntR"/>
    <property type="match status" value="1"/>
</dbReference>
<dbReference type="InterPro" id="IPR050679">
    <property type="entry name" value="Bact_HTH_transcr_reg"/>
</dbReference>
<evidence type="ECO:0000256" key="2">
    <source>
        <dbReference type="ARBA" id="ARBA00023125"/>
    </source>
</evidence>
<feature type="domain" description="HTH gntR-type" evidence="4">
    <location>
        <begin position="50"/>
        <end position="118"/>
    </location>
</feature>
<keyword evidence="6" id="KW-1185">Reference proteome</keyword>
<comment type="caution">
    <text evidence="5">The sequence shown here is derived from an EMBL/GenBank/DDBJ whole genome shotgun (WGS) entry which is preliminary data.</text>
</comment>
<dbReference type="EMBL" id="BMNA01000003">
    <property type="protein sequence ID" value="GGL97635.1"/>
    <property type="molecule type" value="Genomic_DNA"/>
</dbReference>
<evidence type="ECO:0000259" key="4">
    <source>
        <dbReference type="PROSITE" id="PS50949"/>
    </source>
</evidence>
<dbReference type="InterPro" id="IPR036388">
    <property type="entry name" value="WH-like_DNA-bd_sf"/>
</dbReference>
<dbReference type="PANTHER" id="PTHR44846">
    <property type="entry name" value="MANNOSYL-D-GLYCERATE TRANSPORT/METABOLISM SYSTEM REPRESSOR MNGR-RELATED"/>
    <property type="match status" value="1"/>
</dbReference>
<dbReference type="AlphaFoldDB" id="A0A917STX5"/>
<organism evidence="5 6">
    <name type="scientific">Nakamurella endophytica</name>
    <dbReference type="NCBI Taxonomy" id="1748367"/>
    <lineage>
        <taxon>Bacteria</taxon>
        <taxon>Bacillati</taxon>
        <taxon>Actinomycetota</taxon>
        <taxon>Actinomycetes</taxon>
        <taxon>Nakamurellales</taxon>
        <taxon>Nakamurellaceae</taxon>
        <taxon>Nakamurella</taxon>
    </lineage>
</organism>
<dbReference type="InterPro" id="IPR011663">
    <property type="entry name" value="UTRA"/>
</dbReference>
<dbReference type="GO" id="GO:0003677">
    <property type="term" value="F:DNA binding"/>
    <property type="evidence" value="ECO:0007669"/>
    <property type="project" value="UniProtKB-KW"/>
</dbReference>
<evidence type="ECO:0000256" key="1">
    <source>
        <dbReference type="ARBA" id="ARBA00023015"/>
    </source>
</evidence>
<dbReference type="GO" id="GO:0003700">
    <property type="term" value="F:DNA-binding transcription factor activity"/>
    <property type="evidence" value="ECO:0007669"/>
    <property type="project" value="InterPro"/>
</dbReference>
<keyword evidence="1" id="KW-0805">Transcription regulation</keyword>